<organism evidence="1 2">
    <name type="scientific">Coprinellus micaceus</name>
    <name type="common">Glistening ink-cap mushroom</name>
    <name type="synonym">Coprinus micaceus</name>
    <dbReference type="NCBI Taxonomy" id="71717"/>
    <lineage>
        <taxon>Eukaryota</taxon>
        <taxon>Fungi</taxon>
        <taxon>Dikarya</taxon>
        <taxon>Basidiomycota</taxon>
        <taxon>Agaricomycotina</taxon>
        <taxon>Agaricomycetes</taxon>
        <taxon>Agaricomycetidae</taxon>
        <taxon>Agaricales</taxon>
        <taxon>Agaricineae</taxon>
        <taxon>Psathyrellaceae</taxon>
        <taxon>Coprinellus</taxon>
    </lineage>
</organism>
<evidence type="ECO:0000313" key="2">
    <source>
        <dbReference type="Proteomes" id="UP000298030"/>
    </source>
</evidence>
<name>A0A4Y7RYV6_COPMI</name>
<comment type="caution">
    <text evidence="1">The sequence shown here is derived from an EMBL/GenBank/DDBJ whole genome shotgun (WGS) entry which is preliminary data.</text>
</comment>
<dbReference type="OrthoDB" id="3269232at2759"/>
<sequence length="138" mass="15616">MFQIIPETISCTSATTVSDILKMQPTNKREALLHSAIQELQTDNELLQGQVIKMQAASILNEAHCNMLRFQLLQKEEKAKKGKGKGKLMGDGLPKMLSGDEFFQRVVEFTQWQEEQEAQGHARVDAKEAWRAAVEEWG</sequence>
<dbReference type="AlphaFoldDB" id="A0A4Y7RYV6"/>
<proteinExistence type="predicted"/>
<reference evidence="1 2" key="1">
    <citation type="journal article" date="2019" name="Nat. Ecol. Evol.">
        <title>Megaphylogeny resolves global patterns of mushroom evolution.</title>
        <authorList>
            <person name="Varga T."/>
            <person name="Krizsan K."/>
            <person name="Foldi C."/>
            <person name="Dima B."/>
            <person name="Sanchez-Garcia M."/>
            <person name="Sanchez-Ramirez S."/>
            <person name="Szollosi G.J."/>
            <person name="Szarkandi J.G."/>
            <person name="Papp V."/>
            <person name="Albert L."/>
            <person name="Andreopoulos W."/>
            <person name="Angelini C."/>
            <person name="Antonin V."/>
            <person name="Barry K.W."/>
            <person name="Bougher N.L."/>
            <person name="Buchanan P."/>
            <person name="Buyck B."/>
            <person name="Bense V."/>
            <person name="Catcheside P."/>
            <person name="Chovatia M."/>
            <person name="Cooper J."/>
            <person name="Damon W."/>
            <person name="Desjardin D."/>
            <person name="Finy P."/>
            <person name="Geml J."/>
            <person name="Haridas S."/>
            <person name="Hughes K."/>
            <person name="Justo A."/>
            <person name="Karasinski D."/>
            <person name="Kautmanova I."/>
            <person name="Kiss B."/>
            <person name="Kocsube S."/>
            <person name="Kotiranta H."/>
            <person name="LaButti K.M."/>
            <person name="Lechner B.E."/>
            <person name="Liimatainen K."/>
            <person name="Lipzen A."/>
            <person name="Lukacs Z."/>
            <person name="Mihaltcheva S."/>
            <person name="Morgado L.N."/>
            <person name="Niskanen T."/>
            <person name="Noordeloos M.E."/>
            <person name="Ohm R.A."/>
            <person name="Ortiz-Santana B."/>
            <person name="Ovrebo C."/>
            <person name="Racz N."/>
            <person name="Riley R."/>
            <person name="Savchenko A."/>
            <person name="Shiryaev A."/>
            <person name="Soop K."/>
            <person name="Spirin V."/>
            <person name="Szebenyi C."/>
            <person name="Tomsovsky M."/>
            <person name="Tulloss R.E."/>
            <person name="Uehling J."/>
            <person name="Grigoriev I.V."/>
            <person name="Vagvolgyi C."/>
            <person name="Papp T."/>
            <person name="Martin F.M."/>
            <person name="Miettinen O."/>
            <person name="Hibbett D.S."/>
            <person name="Nagy L.G."/>
        </authorList>
    </citation>
    <scope>NUCLEOTIDE SEQUENCE [LARGE SCALE GENOMIC DNA]</scope>
    <source>
        <strain evidence="1 2">FP101781</strain>
    </source>
</reference>
<dbReference type="EMBL" id="QPFP01000400">
    <property type="protein sequence ID" value="TEB14130.1"/>
    <property type="molecule type" value="Genomic_DNA"/>
</dbReference>
<gene>
    <name evidence="1" type="ORF">FA13DRAFT_1652018</name>
</gene>
<accession>A0A4Y7RYV6</accession>
<keyword evidence="2" id="KW-1185">Reference proteome</keyword>
<dbReference type="Proteomes" id="UP000298030">
    <property type="component" value="Unassembled WGS sequence"/>
</dbReference>
<protein>
    <submittedName>
        <fullName evidence="1">Uncharacterized protein</fullName>
    </submittedName>
</protein>
<evidence type="ECO:0000313" key="1">
    <source>
        <dbReference type="EMBL" id="TEB14130.1"/>
    </source>
</evidence>